<protein>
    <submittedName>
        <fullName evidence="5">Type II/IV secretion system protein</fullName>
    </submittedName>
</protein>
<accession>A0A166C3N3</accession>
<evidence type="ECO:0000259" key="4">
    <source>
        <dbReference type="SMART" id="SM00670"/>
    </source>
</evidence>
<dbReference type="InterPro" id="IPR029060">
    <property type="entry name" value="PIN-like_dom_sf"/>
</dbReference>
<dbReference type="PROSITE" id="PS50084">
    <property type="entry name" value="KH_TYPE_1"/>
    <property type="match status" value="1"/>
</dbReference>
<evidence type="ECO:0000256" key="2">
    <source>
        <dbReference type="PROSITE-ProRule" id="PRU00117"/>
    </source>
</evidence>
<keyword evidence="2" id="KW-0694">RNA-binding</keyword>
<keyword evidence="6" id="KW-1185">Reference proteome</keyword>
<dbReference type="EMBL" id="LWMT01000181">
    <property type="protein sequence ID" value="KZX14096.1"/>
    <property type="molecule type" value="Genomic_DNA"/>
</dbReference>
<proteinExistence type="inferred from homology"/>
<dbReference type="Pfam" id="PF01850">
    <property type="entry name" value="PIN"/>
    <property type="match status" value="1"/>
</dbReference>
<dbReference type="SUPFAM" id="SSF52540">
    <property type="entry name" value="P-loop containing nucleoside triphosphate hydrolases"/>
    <property type="match status" value="1"/>
</dbReference>
<sequence length="618" mass="69513">MEYYDENDYLQRIVPDTSIIIECNLEEIIKEEGWNYPEVIIAEAVLAELEHQANKGLLTGITGLDNLTQLHKLQDSGFLSLSFRGRRPTNYDISLAKSGEIDALIRDIAKTESATLITGDKIQSKVAEAQGIPVIYASKKIDKVLQIVKYFDKETMSVHLKENTVPLAKKGTPGNINLVEIGSEKLSYKTLQKYADEIVEKSRNDFKTFLEVEMEGATVVQSKEYRISIAQPPFSDGFEITIVRPVANVSIDDYKLSEKLKERLSSDSHGILISGSPGAGKSTFAQALATLYWEKYRKIVKTMESPRDLQLSDEITQYSALEGNMENTSDILLLVRPDFTIYDELRKSHDFHIFADMRLAGVGMIGVIHATKPIDAIQRIANRVELGIIPSIVDTSIYIEDGNVKSVYETKLTVKVPSGMKEADLARPVIEVRDFETNTLKNEIYTYGEQTIVMDVDLLNSDEETKESKSPIENIAEKEILRAIQKAVPKSKVHVELKSDDRVNVFVEEQYIPKIIGKNGQRIDKLEEKIGIHISVNPLETISQELIETRVETTKKHIIIYLPQEATGKNYEIYAGETRLFTATVGKKGIVKVRKDVKLSKTILDSVHSNTPIFAKRV</sequence>
<dbReference type="CDD" id="cd09878">
    <property type="entry name" value="PIN_VapC_VirB11L-ATPase-like"/>
    <property type="match status" value="1"/>
</dbReference>
<evidence type="ECO:0000313" key="5">
    <source>
        <dbReference type="EMBL" id="KZX14096.1"/>
    </source>
</evidence>
<dbReference type="PANTHER" id="PTHR11603:SF147">
    <property type="entry name" value="MEMBRANE PROTEIN"/>
    <property type="match status" value="1"/>
</dbReference>
<dbReference type="RefSeq" id="WP_066971963.1">
    <property type="nucleotide sequence ID" value="NZ_LWMT01000181.1"/>
</dbReference>
<feature type="domain" description="K Homology" evidence="3">
    <location>
        <begin position="499"/>
        <end position="563"/>
    </location>
</feature>
<dbReference type="SMART" id="SM00670">
    <property type="entry name" value="PINc"/>
    <property type="match status" value="1"/>
</dbReference>
<organism evidence="5 6">
    <name type="scientific">Methanobrevibacter filiformis</name>
    <dbReference type="NCBI Taxonomy" id="55758"/>
    <lineage>
        <taxon>Archaea</taxon>
        <taxon>Methanobacteriati</taxon>
        <taxon>Methanobacteriota</taxon>
        <taxon>Methanomada group</taxon>
        <taxon>Methanobacteria</taxon>
        <taxon>Methanobacteriales</taxon>
        <taxon>Methanobacteriaceae</taxon>
        <taxon>Methanobrevibacter</taxon>
    </lineage>
</organism>
<dbReference type="Gene3D" id="3.40.50.300">
    <property type="entry name" value="P-loop containing nucleotide triphosphate hydrolases"/>
    <property type="match status" value="1"/>
</dbReference>
<dbReference type="NCBIfam" id="NF010335">
    <property type="entry name" value="PRK13764.1"/>
    <property type="match status" value="1"/>
</dbReference>
<dbReference type="InterPro" id="IPR052041">
    <property type="entry name" value="Nucleic_acid_metab_PIN/TRAM"/>
</dbReference>
<comment type="similarity">
    <text evidence="1">In the N-terminal section; belongs to the PINc/VapC protein family.</text>
</comment>
<dbReference type="AlphaFoldDB" id="A0A166C3N3"/>
<reference evidence="5 6" key="1">
    <citation type="submission" date="2016-04" db="EMBL/GenBank/DDBJ databases">
        <title>Genome sequence of Methanobrevibacter filiformis DSM 11501.</title>
        <authorList>
            <person name="Poehlein A."/>
            <person name="Seedorf H."/>
            <person name="Daniel R."/>
        </authorList>
    </citation>
    <scope>NUCLEOTIDE SEQUENCE [LARGE SCALE GENOMIC DNA]</scope>
    <source>
        <strain evidence="5 6">DSM 11501</strain>
    </source>
</reference>
<dbReference type="OrthoDB" id="7146at2157"/>
<dbReference type="InterPro" id="IPR009019">
    <property type="entry name" value="KH_sf_prok-type"/>
</dbReference>
<dbReference type="InterPro" id="IPR002716">
    <property type="entry name" value="PIN_dom"/>
</dbReference>
<gene>
    <name evidence="5" type="ORF">MBFIL_09280</name>
</gene>
<dbReference type="PATRIC" id="fig|55758.3.peg.1060"/>
<dbReference type="STRING" id="55758.MBFIL_09280"/>
<dbReference type="InterPro" id="IPR004087">
    <property type="entry name" value="KH_dom"/>
</dbReference>
<feature type="domain" description="PIN" evidence="4">
    <location>
        <begin position="11"/>
        <end position="125"/>
    </location>
</feature>
<name>A0A166C3N3_9EURY</name>
<dbReference type="SMART" id="SM00322">
    <property type="entry name" value="KH"/>
    <property type="match status" value="1"/>
</dbReference>
<dbReference type="InterPro" id="IPR001482">
    <property type="entry name" value="T2SS/T4SS_dom"/>
</dbReference>
<dbReference type="Proteomes" id="UP000077066">
    <property type="component" value="Unassembled WGS sequence"/>
</dbReference>
<dbReference type="GO" id="GO:0003723">
    <property type="term" value="F:RNA binding"/>
    <property type="evidence" value="ECO:0007669"/>
    <property type="project" value="UniProtKB-UniRule"/>
</dbReference>
<dbReference type="Gene3D" id="3.40.50.1010">
    <property type="entry name" value="5'-nuclease"/>
    <property type="match status" value="1"/>
</dbReference>
<dbReference type="SUPFAM" id="SSF54814">
    <property type="entry name" value="Prokaryotic type KH domain (KH-domain type II)"/>
    <property type="match status" value="1"/>
</dbReference>
<dbReference type="Pfam" id="PF00437">
    <property type="entry name" value="T2SSE"/>
    <property type="match status" value="1"/>
</dbReference>
<evidence type="ECO:0000313" key="6">
    <source>
        <dbReference type="Proteomes" id="UP000077066"/>
    </source>
</evidence>
<dbReference type="SUPFAM" id="SSF88723">
    <property type="entry name" value="PIN domain-like"/>
    <property type="match status" value="1"/>
</dbReference>
<evidence type="ECO:0000259" key="3">
    <source>
        <dbReference type="SMART" id="SM00322"/>
    </source>
</evidence>
<comment type="caution">
    <text evidence="5">The sequence shown here is derived from an EMBL/GenBank/DDBJ whole genome shotgun (WGS) entry which is preliminary data.</text>
</comment>
<dbReference type="InterPro" id="IPR027417">
    <property type="entry name" value="P-loop_NTPase"/>
</dbReference>
<evidence type="ECO:0000256" key="1">
    <source>
        <dbReference type="ARBA" id="ARBA00046345"/>
    </source>
</evidence>
<dbReference type="PANTHER" id="PTHR11603">
    <property type="entry name" value="AAA FAMILY ATPASE"/>
    <property type="match status" value="1"/>
</dbReference>